<reference evidence="2" key="1">
    <citation type="submission" date="2012-04" db="EMBL/GenBank/DDBJ databases">
        <title>The Genome Sequence of Loa loa.</title>
        <authorList>
            <consortium name="The Broad Institute Genome Sequencing Platform"/>
            <consortium name="Broad Institute Genome Sequencing Center for Infectious Disease"/>
            <person name="Nutman T.B."/>
            <person name="Fink D.L."/>
            <person name="Russ C."/>
            <person name="Young S."/>
            <person name="Zeng Q."/>
            <person name="Gargeya S."/>
            <person name="Alvarado L."/>
            <person name="Berlin A."/>
            <person name="Chapman S.B."/>
            <person name="Chen Z."/>
            <person name="Freedman E."/>
            <person name="Gellesch M."/>
            <person name="Goldberg J."/>
            <person name="Griggs A."/>
            <person name="Gujja S."/>
            <person name="Heilman E.R."/>
            <person name="Heiman D."/>
            <person name="Howarth C."/>
            <person name="Mehta T."/>
            <person name="Neiman D."/>
            <person name="Pearson M."/>
            <person name="Roberts A."/>
            <person name="Saif S."/>
            <person name="Shea T."/>
            <person name="Shenoy N."/>
            <person name="Sisk P."/>
            <person name="Stolte C."/>
            <person name="Sykes S."/>
            <person name="White J."/>
            <person name="Yandava C."/>
            <person name="Haas B."/>
            <person name="Henn M.R."/>
            <person name="Nusbaum C."/>
            <person name="Birren B."/>
        </authorList>
    </citation>
    <scope>NUCLEOTIDE SEQUENCE [LARGE SCALE GENOMIC DNA]</scope>
</reference>
<accession>A0A1I7VB51</accession>
<feature type="signal peptide" evidence="1">
    <location>
        <begin position="1"/>
        <end position="16"/>
    </location>
</feature>
<dbReference type="Proteomes" id="UP000095285">
    <property type="component" value="Unassembled WGS sequence"/>
</dbReference>
<dbReference type="AlphaFoldDB" id="A0A1I7VB51"/>
<keyword evidence="2" id="KW-1185">Reference proteome</keyword>
<sequence>MAKLIVYIAFIIYCQAANQNQARNAAAPAQGADARAAAARVGAVAAEITTDYKADELWEDGRLIATTKVNKCMFISYRTDSLVLLNAHNIDELWDNGGWTIVYFGGETVSICGKLSGLDKVKSGKL</sequence>
<reference evidence="3 4" key="2">
    <citation type="submission" date="2016-11" db="UniProtKB">
        <authorList>
            <consortium name="WormBaseParasite"/>
        </authorList>
    </citation>
    <scope>IDENTIFICATION</scope>
</reference>
<proteinExistence type="predicted"/>
<dbReference type="WBParaSite" id="EN70_11855">
    <property type="protein sequence ID" value="EN70_11855"/>
    <property type="gene ID" value="EN70_11855"/>
</dbReference>
<evidence type="ECO:0000313" key="2">
    <source>
        <dbReference type="Proteomes" id="UP000095285"/>
    </source>
</evidence>
<name>A0A1I7VB51_LOALO</name>
<evidence type="ECO:0000256" key="1">
    <source>
        <dbReference type="SAM" id="SignalP"/>
    </source>
</evidence>
<protein>
    <submittedName>
        <fullName evidence="3 4">MliC domain-containing protein</fullName>
    </submittedName>
</protein>
<organism evidence="2 4">
    <name type="scientific">Loa loa</name>
    <name type="common">Eye worm</name>
    <name type="synonym">Filaria loa</name>
    <dbReference type="NCBI Taxonomy" id="7209"/>
    <lineage>
        <taxon>Eukaryota</taxon>
        <taxon>Metazoa</taxon>
        <taxon>Ecdysozoa</taxon>
        <taxon>Nematoda</taxon>
        <taxon>Chromadorea</taxon>
        <taxon>Rhabditida</taxon>
        <taxon>Spirurina</taxon>
        <taxon>Spiruromorpha</taxon>
        <taxon>Filarioidea</taxon>
        <taxon>Onchocercidae</taxon>
        <taxon>Loa</taxon>
    </lineage>
</organism>
<keyword evidence="1" id="KW-0732">Signal</keyword>
<evidence type="ECO:0000313" key="3">
    <source>
        <dbReference type="WBParaSite" id="EN70_11846"/>
    </source>
</evidence>
<evidence type="ECO:0000313" key="4">
    <source>
        <dbReference type="WBParaSite" id="EN70_11855"/>
    </source>
</evidence>
<feature type="chain" id="PRO_5010090659" evidence="1">
    <location>
        <begin position="17"/>
        <end position="126"/>
    </location>
</feature>
<dbReference type="WBParaSite" id="EN70_11846">
    <property type="protein sequence ID" value="EN70_11846"/>
    <property type="gene ID" value="EN70_11846"/>
</dbReference>